<accession>A0A1M5L318</accession>
<dbReference type="RefSeq" id="WP_072898410.1">
    <property type="nucleotide sequence ID" value="NZ_FQXB01000001.1"/>
</dbReference>
<evidence type="ECO:0000313" key="2">
    <source>
        <dbReference type="EMBL" id="SHG59417.1"/>
    </source>
</evidence>
<dbReference type="InterPro" id="IPR000073">
    <property type="entry name" value="AB_hydrolase_1"/>
</dbReference>
<protein>
    <submittedName>
        <fullName evidence="2">Haloacetate dehalogenase</fullName>
    </submittedName>
</protein>
<dbReference type="SUPFAM" id="SSF53474">
    <property type="entry name" value="alpha/beta-Hydrolases"/>
    <property type="match status" value="1"/>
</dbReference>
<evidence type="ECO:0000313" key="3">
    <source>
        <dbReference type="Proteomes" id="UP000184074"/>
    </source>
</evidence>
<evidence type="ECO:0000259" key="1">
    <source>
        <dbReference type="Pfam" id="PF00561"/>
    </source>
</evidence>
<name>A0A1M5L318_9RHOB</name>
<sequence length="294" mass="32454">MFEGFSKQTITVDGVEIFCRVGGEGPPLLLLHGYPQTHVMWHKVVPELSKQFTCVCPDLRGYGASAKPPTTADHAPYSKRAMAADMIGVMKALGFDTFRVLSHDRGARVAHRMALDWPEQVERMVILDIAPTREMYAGTTDSFARTYWHWFFLIQPAPLPEDAILADPEAFVRRKCGSWGSGGEALTEVALQAYIEGFSDPATIHAACEDYRAAATIDIEHDNADGGKKVTCPIQVLWGSKGAIEAHFDCLALWRQRAENVIGGTIPCGHYIAEERPEDLLQTTMPFLSSNLTS</sequence>
<dbReference type="Gene3D" id="3.40.50.1820">
    <property type="entry name" value="alpha/beta hydrolase"/>
    <property type="match status" value="1"/>
</dbReference>
<feature type="domain" description="AB hydrolase-1" evidence="1">
    <location>
        <begin position="26"/>
        <end position="276"/>
    </location>
</feature>
<dbReference type="AlphaFoldDB" id="A0A1M5L318"/>
<dbReference type="PANTHER" id="PTHR43329">
    <property type="entry name" value="EPOXIDE HYDROLASE"/>
    <property type="match status" value="1"/>
</dbReference>
<dbReference type="InterPro" id="IPR029058">
    <property type="entry name" value="AB_hydrolase_fold"/>
</dbReference>
<keyword evidence="3" id="KW-1185">Reference proteome</keyword>
<proteinExistence type="predicted"/>
<gene>
    <name evidence="2" type="ORF">SAMN05444003_0072</name>
</gene>
<dbReference type="OrthoDB" id="9804723at2"/>
<dbReference type="STRING" id="1508389.SAMN05444003_0072"/>
<dbReference type="Proteomes" id="UP000184074">
    <property type="component" value="Unassembled WGS sequence"/>
</dbReference>
<dbReference type="EMBL" id="FQXB01000001">
    <property type="protein sequence ID" value="SHG59417.1"/>
    <property type="molecule type" value="Genomic_DNA"/>
</dbReference>
<organism evidence="2 3">
    <name type="scientific">Cognatiyoonia sediminum</name>
    <dbReference type="NCBI Taxonomy" id="1508389"/>
    <lineage>
        <taxon>Bacteria</taxon>
        <taxon>Pseudomonadati</taxon>
        <taxon>Pseudomonadota</taxon>
        <taxon>Alphaproteobacteria</taxon>
        <taxon>Rhodobacterales</taxon>
        <taxon>Paracoccaceae</taxon>
        <taxon>Cognatiyoonia</taxon>
    </lineage>
</organism>
<reference evidence="2 3" key="1">
    <citation type="submission" date="2016-11" db="EMBL/GenBank/DDBJ databases">
        <authorList>
            <person name="Jaros S."/>
            <person name="Januszkiewicz K."/>
            <person name="Wedrychowicz H."/>
        </authorList>
    </citation>
    <scope>NUCLEOTIDE SEQUENCE [LARGE SCALE GENOMIC DNA]</scope>
    <source>
        <strain evidence="2 3">DSM 28715</strain>
    </source>
</reference>
<dbReference type="Pfam" id="PF00561">
    <property type="entry name" value="Abhydrolase_1"/>
    <property type="match status" value="1"/>
</dbReference>